<evidence type="ECO:0000313" key="3">
    <source>
        <dbReference type="Proteomes" id="UP001177080"/>
    </source>
</evidence>
<evidence type="ECO:0000256" key="1">
    <source>
        <dbReference type="SAM" id="SignalP"/>
    </source>
</evidence>
<keyword evidence="1" id="KW-0732">Signal</keyword>
<gene>
    <name evidence="2" type="ORF">GB928_009275</name>
</gene>
<organism evidence="2 3">
    <name type="scientific">Shinella curvata</name>
    <dbReference type="NCBI Taxonomy" id="1817964"/>
    <lineage>
        <taxon>Bacteria</taxon>
        <taxon>Pseudomonadati</taxon>
        <taxon>Pseudomonadota</taxon>
        <taxon>Alphaproteobacteria</taxon>
        <taxon>Hyphomicrobiales</taxon>
        <taxon>Rhizobiaceae</taxon>
        <taxon>Shinella</taxon>
    </lineage>
</organism>
<sequence>MVMQWLGRLAMVLPFCVGLSARADDFDPARIASDSEWRVIVSPYVWAASLKGDATLAGRTTDVDVPFSDVLGHLDFAVMGNIEATNGQWGVYFDGQHVVTSQDEEVFHRQLGLDIQTTILSAGAFYKVYEEQLGGVTVFGQPRRFSVEPTAGVRWTRLKATVDAGFLGTTKRADWTDPFVGLRVNADLDDRWTLNAEADVGGFGIGSKLSVNAQAYLGYRTHMGSLPTILRVGYRMLSQDYEGDDFTGNTFKWNVTQHGPVVGLSIRF</sequence>
<feature type="chain" id="PRO_5046627638" description="Outer membrane protein with beta-barrel domain" evidence="1">
    <location>
        <begin position="24"/>
        <end position="268"/>
    </location>
</feature>
<comment type="caution">
    <text evidence="2">The sequence shown here is derived from an EMBL/GenBank/DDBJ whole genome shotgun (WGS) entry which is preliminary data.</text>
</comment>
<name>A0ABT8XD65_9HYPH</name>
<dbReference type="Proteomes" id="UP001177080">
    <property type="component" value="Unassembled WGS sequence"/>
</dbReference>
<keyword evidence="3" id="KW-1185">Reference proteome</keyword>
<evidence type="ECO:0000313" key="2">
    <source>
        <dbReference type="EMBL" id="MDO6121369.1"/>
    </source>
</evidence>
<proteinExistence type="predicted"/>
<reference evidence="2" key="1">
    <citation type="submission" date="2022-04" db="EMBL/GenBank/DDBJ databases">
        <title>Shinella lacus sp. nov., a novel member of the genus Shinella from water.</title>
        <authorList>
            <person name="Deng Y."/>
        </authorList>
    </citation>
    <scope>NUCLEOTIDE SEQUENCE</scope>
    <source>
        <strain evidence="2">JCM 31239</strain>
    </source>
</reference>
<evidence type="ECO:0008006" key="4">
    <source>
        <dbReference type="Google" id="ProtNLM"/>
    </source>
</evidence>
<protein>
    <recommendedName>
        <fullName evidence="4">Outer membrane protein with beta-barrel domain</fullName>
    </recommendedName>
</protein>
<dbReference type="EMBL" id="WHSC02000004">
    <property type="protein sequence ID" value="MDO6121369.1"/>
    <property type="molecule type" value="Genomic_DNA"/>
</dbReference>
<accession>A0ABT8XD65</accession>
<feature type="signal peptide" evidence="1">
    <location>
        <begin position="1"/>
        <end position="23"/>
    </location>
</feature>